<evidence type="ECO:0000256" key="1">
    <source>
        <dbReference type="SAM" id="MobiDB-lite"/>
    </source>
</evidence>
<reference evidence="2" key="1">
    <citation type="submission" date="2021-12" db="EMBL/GenBank/DDBJ databases">
        <authorList>
            <person name="Martin H S."/>
        </authorList>
    </citation>
    <scope>NUCLEOTIDE SEQUENCE</scope>
</reference>
<protein>
    <submittedName>
        <fullName evidence="2">Uncharacterized protein</fullName>
    </submittedName>
</protein>
<evidence type="ECO:0000313" key="2">
    <source>
        <dbReference type="EMBL" id="CAH0729853.1"/>
    </source>
</evidence>
<keyword evidence="3" id="KW-1185">Reference proteome</keyword>
<feature type="region of interest" description="Disordered" evidence="1">
    <location>
        <begin position="72"/>
        <end position="103"/>
    </location>
</feature>
<sequence>MDLSSLYWVKYAAGMGCDVRARRDAPIIRMLYDIMLTQVSSQRPHPLRLSLDLRGWHGVVGMSSIVGEQWQARDGRGTGAGRARGVRRREWPGDAAQATTPPAACAPARALPLGRGAHSCEPRTAHCLRNGRAPPHSIHNGALLQEPRACDCRSPGPRLLLLTAFVFPE</sequence>
<dbReference type="EMBL" id="OV170228">
    <property type="protein sequence ID" value="CAH0729853.1"/>
    <property type="molecule type" value="Genomic_DNA"/>
</dbReference>
<organism evidence="2 3">
    <name type="scientific">Brenthis ino</name>
    <name type="common">lesser marbled fritillary</name>
    <dbReference type="NCBI Taxonomy" id="405034"/>
    <lineage>
        <taxon>Eukaryota</taxon>
        <taxon>Metazoa</taxon>
        <taxon>Ecdysozoa</taxon>
        <taxon>Arthropoda</taxon>
        <taxon>Hexapoda</taxon>
        <taxon>Insecta</taxon>
        <taxon>Pterygota</taxon>
        <taxon>Neoptera</taxon>
        <taxon>Endopterygota</taxon>
        <taxon>Lepidoptera</taxon>
        <taxon>Glossata</taxon>
        <taxon>Ditrysia</taxon>
        <taxon>Papilionoidea</taxon>
        <taxon>Nymphalidae</taxon>
        <taxon>Heliconiinae</taxon>
        <taxon>Argynnini</taxon>
        <taxon>Brenthis</taxon>
    </lineage>
</organism>
<dbReference type="Proteomes" id="UP000838878">
    <property type="component" value="Chromosome 8"/>
</dbReference>
<gene>
    <name evidence="2" type="ORF">BINO364_LOCUS14904</name>
</gene>
<feature type="non-terminal residue" evidence="2">
    <location>
        <position position="169"/>
    </location>
</feature>
<dbReference type="AlphaFoldDB" id="A0A8J9VT08"/>
<proteinExistence type="predicted"/>
<dbReference type="OrthoDB" id="10540128at2759"/>
<accession>A0A8J9VT08</accession>
<evidence type="ECO:0000313" key="3">
    <source>
        <dbReference type="Proteomes" id="UP000838878"/>
    </source>
</evidence>
<name>A0A8J9VT08_9NEOP</name>